<dbReference type="Proteomes" id="UP001596501">
    <property type="component" value="Unassembled WGS sequence"/>
</dbReference>
<evidence type="ECO:0000313" key="3">
    <source>
        <dbReference type="Proteomes" id="UP001596501"/>
    </source>
</evidence>
<proteinExistence type="predicted"/>
<evidence type="ECO:0008006" key="4">
    <source>
        <dbReference type="Google" id="ProtNLM"/>
    </source>
</evidence>
<comment type="caution">
    <text evidence="2">The sequence shown here is derived from an EMBL/GenBank/DDBJ whole genome shotgun (WGS) entry which is preliminary data.</text>
</comment>
<protein>
    <recommendedName>
        <fullName evidence="4">HTH arsR-type domain-containing protein</fullName>
    </recommendedName>
</protein>
<feature type="region of interest" description="Disordered" evidence="1">
    <location>
        <begin position="158"/>
        <end position="183"/>
    </location>
</feature>
<accession>A0ABW2QH21</accession>
<reference evidence="3" key="1">
    <citation type="journal article" date="2019" name="Int. J. Syst. Evol. Microbiol.">
        <title>The Global Catalogue of Microorganisms (GCM) 10K type strain sequencing project: providing services to taxonomists for standard genome sequencing and annotation.</title>
        <authorList>
            <consortium name="The Broad Institute Genomics Platform"/>
            <consortium name="The Broad Institute Genome Sequencing Center for Infectious Disease"/>
            <person name="Wu L."/>
            <person name="Ma J."/>
        </authorList>
    </citation>
    <scope>NUCLEOTIDE SEQUENCE [LARGE SCALE GENOMIC DNA]</scope>
    <source>
        <strain evidence="3">CGMCC 1.12371</strain>
    </source>
</reference>
<gene>
    <name evidence="2" type="ORF">ACFQPB_07720</name>
</gene>
<name>A0ABW2QH21_9BURK</name>
<evidence type="ECO:0000313" key="2">
    <source>
        <dbReference type="EMBL" id="MFC7408745.1"/>
    </source>
</evidence>
<evidence type="ECO:0000256" key="1">
    <source>
        <dbReference type="SAM" id="MobiDB-lite"/>
    </source>
</evidence>
<sequence>MSKRPGPLNKFAPHGLPAKVITFFLANPEETLTRVDVAEKFSATASSVHTQLKSAVDSGALLRVPDEDGEYVYSPGPAMAAARIAGSATRRTPRPPVYVDPTDIAKLKPEKGVPVPLSRVHGGCKWDGIFAKLTEPDTSVPLKFEWYVPLLAEATKRNKKGEDHPQYLVRKTSPTTARLWRTK</sequence>
<dbReference type="RefSeq" id="WP_382221483.1">
    <property type="nucleotide sequence ID" value="NZ_JBHTCA010000004.1"/>
</dbReference>
<organism evidence="2 3">
    <name type="scientific">Hydrogenophaga atypica</name>
    <dbReference type="NCBI Taxonomy" id="249409"/>
    <lineage>
        <taxon>Bacteria</taxon>
        <taxon>Pseudomonadati</taxon>
        <taxon>Pseudomonadota</taxon>
        <taxon>Betaproteobacteria</taxon>
        <taxon>Burkholderiales</taxon>
        <taxon>Comamonadaceae</taxon>
        <taxon>Hydrogenophaga</taxon>
    </lineage>
</organism>
<keyword evidence="3" id="KW-1185">Reference proteome</keyword>
<dbReference type="EMBL" id="JBHTCA010000004">
    <property type="protein sequence ID" value="MFC7408745.1"/>
    <property type="molecule type" value="Genomic_DNA"/>
</dbReference>